<dbReference type="PANTHER" id="PTHR46796:SF6">
    <property type="entry name" value="ARAC SUBFAMILY"/>
    <property type="match status" value="1"/>
</dbReference>
<feature type="domain" description="HTH araC/xylS-type" evidence="4">
    <location>
        <begin position="216"/>
        <end position="316"/>
    </location>
</feature>
<accession>A0ABW4GB79</accession>
<dbReference type="PROSITE" id="PS01124">
    <property type="entry name" value="HTH_ARAC_FAMILY_2"/>
    <property type="match status" value="1"/>
</dbReference>
<dbReference type="Proteomes" id="UP001597097">
    <property type="component" value="Unassembled WGS sequence"/>
</dbReference>
<reference evidence="6" key="1">
    <citation type="journal article" date="2019" name="Int. J. Syst. Evol. Microbiol.">
        <title>The Global Catalogue of Microorganisms (GCM) 10K type strain sequencing project: providing services to taxonomists for standard genome sequencing and annotation.</title>
        <authorList>
            <consortium name="The Broad Institute Genomics Platform"/>
            <consortium name="The Broad Institute Genome Sequencing Center for Infectious Disease"/>
            <person name="Wu L."/>
            <person name="Ma J."/>
        </authorList>
    </citation>
    <scope>NUCLEOTIDE SEQUENCE [LARGE SCALE GENOMIC DNA]</scope>
    <source>
        <strain evidence="6">CGMCC 1.15399</strain>
    </source>
</reference>
<dbReference type="InterPro" id="IPR018060">
    <property type="entry name" value="HTH_AraC"/>
</dbReference>
<evidence type="ECO:0000256" key="3">
    <source>
        <dbReference type="ARBA" id="ARBA00023163"/>
    </source>
</evidence>
<evidence type="ECO:0000256" key="2">
    <source>
        <dbReference type="ARBA" id="ARBA00023125"/>
    </source>
</evidence>
<dbReference type="PROSITE" id="PS00041">
    <property type="entry name" value="HTH_ARAC_FAMILY_1"/>
    <property type="match status" value="1"/>
</dbReference>
<sequence>MGISSSTSADGSVLRTSEPDVARDLLRSRFARHELNVLGLRQTLDFALRQGMLYDVAFHLVSYGRDVEVTTSGWHDFYLLQLTLSGMCELVAGDADPVGLQPGSVYVINPGTPYRKRWSGDARQLIVRLPRRSLERVASADSANGPVIFAPQVDPDAIDIAPLLRFLWAQVATSRSTVRSLAIDHSAVRHLLTAVLHSVPNSVTHPAVEPLPSSLARADRYMREHLATDLAVDDIARACGIAGRTLQDAFRKHWRTTPTEHLRSLRLEAAHRLLTERPFEVSVTEVAYTIGMPHLSRFSRYYLSRFGELPSATLHRSRAVRRP</sequence>
<dbReference type="EMBL" id="JBHUCM010000018">
    <property type="protein sequence ID" value="MFD1539796.1"/>
    <property type="molecule type" value="Genomic_DNA"/>
</dbReference>
<proteinExistence type="predicted"/>
<evidence type="ECO:0000313" key="6">
    <source>
        <dbReference type="Proteomes" id="UP001597097"/>
    </source>
</evidence>
<protein>
    <submittedName>
        <fullName evidence="5">Helix-turn-helix domain-containing protein</fullName>
    </submittedName>
</protein>
<dbReference type="InterPro" id="IPR018062">
    <property type="entry name" value="HTH_AraC-typ_CS"/>
</dbReference>
<keyword evidence="6" id="KW-1185">Reference proteome</keyword>
<evidence type="ECO:0000259" key="4">
    <source>
        <dbReference type="PROSITE" id="PS01124"/>
    </source>
</evidence>
<dbReference type="Pfam" id="PF12833">
    <property type="entry name" value="HTH_18"/>
    <property type="match status" value="1"/>
</dbReference>
<dbReference type="RefSeq" id="WP_219533454.1">
    <property type="nucleotide sequence ID" value="NZ_JAHKRM010000018.1"/>
</dbReference>
<keyword evidence="2" id="KW-0238">DNA-binding</keyword>
<keyword evidence="3" id="KW-0804">Transcription</keyword>
<dbReference type="InterPro" id="IPR035418">
    <property type="entry name" value="AraC-bd_2"/>
</dbReference>
<dbReference type="Pfam" id="PF14525">
    <property type="entry name" value="AraC_binding_2"/>
    <property type="match status" value="1"/>
</dbReference>
<evidence type="ECO:0000256" key="1">
    <source>
        <dbReference type="ARBA" id="ARBA00023015"/>
    </source>
</evidence>
<keyword evidence="1" id="KW-0805">Transcription regulation</keyword>
<dbReference type="SMART" id="SM00342">
    <property type="entry name" value="HTH_ARAC"/>
    <property type="match status" value="1"/>
</dbReference>
<gene>
    <name evidence="5" type="ORF">ACFSJ0_22270</name>
</gene>
<dbReference type="PANTHER" id="PTHR46796">
    <property type="entry name" value="HTH-TYPE TRANSCRIPTIONAL ACTIVATOR RHAS-RELATED"/>
    <property type="match status" value="1"/>
</dbReference>
<evidence type="ECO:0000313" key="5">
    <source>
        <dbReference type="EMBL" id="MFD1539796.1"/>
    </source>
</evidence>
<dbReference type="InterPro" id="IPR050204">
    <property type="entry name" value="AraC_XylS_family_regulators"/>
</dbReference>
<organism evidence="5 6">
    <name type="scientific">Nonomuraea guangzhouensis</name>
    <dbReference type="NCBI Taxonomy" id="1291555"/>
    <lineage>
        <taxon>Bacteria</taxon>
        <taxon>Bacillati</taxon>
        <taxon>Actinomycetota</taxon>
        <taxon>Actinomycetes</taxon>
        <taxon>Streptosporangiales</taxon>
        <taxon>Streptosporangiaceae</taxon>
        <taxon>Nonomuraea</taxon>
    </lineage>
</organism>
<comment type="caution">
    <text evidence="5">The sequence shown here is derived from an EMBL/GenBank/DDBJ whole genome shotgun (WGS) entry which is preliminary data.</text>
</comment>
<name>A0ABW4GB79_9ACTN</name>